<dbReference type="AlphaFoldDB" id="A0A3B4A1A6"/>
<dbReference type="GO" id="GO:0006139">
    <property type="term" value="P:nucleobase-containing compound metabolic process"/>
    <property type="evidence" value="ECO:0007669"/>
    <property type="project" value="InterPro"/>
</dbReference>
<dbReference type="Proteomes" id="UP000261520">
    <property type="component" value="Unplaced"/>
</dbReference>
<dbReference type="STRING" id="409849.ENSPMGP00000010812"/>
<reference evidence="4" key="2">
    <citation type="submission" date="2025-09" db="UniProtKB">
        <authorList>
            <consortium name="Ensembl"/>
        </authorList>
    </citation>
    <scope>IDENTIFICATION</scope>
</reference>
<reference evidence="4" key="1">
    <citation type="submission" date="2025-08" db="UniProtKB">
        <authorList>
            <consortium name="Ensembl"/>
        </authorList>
    </citation>
    <scope>IDENTIFICATION</scope>
</reference>
<name>A0A3B4A1A6_9GOBI</name>
<keyword evidence="1" id="KW-0808">Transferase</keyword>
<evidence type="ECO:0000313" key="4">
    <source>
        <dbReference type="Ensembl" id="ENSPMGP00000010812.1"/>
    </source>
</evidence>
<protein>
    <submittedName>
        <fullName evidence="4">Uncharacterized protein</fullName>
    </submittedName>
</protein>
<evidence type="ECO:0000256" key="1">
    <source>
        <dbReference type="ARBA" id="ARBA00022679"/>
    </source>
</evidence>
<dbReference type="GO" id="GO:0005524">
    <property type="term" value="F:ATP binding"/>
    <property type="evidence" value="ECO:0007669"/>
    <property type="project" value="InterPro"/>
</dbReference>
<dbReference type="Ensembl" id="ENSPMGT00000011526.1">
    <property type="protein sequence ID" value="ENSPMGP00000010812.1"/>
    <property type="gene ID" value="ENSPMGG00000008958.1"/>
</dbReference>
<dbReference type="SUPFAM" id="SSF52540">
    <property type="entry name" value="P-loop containing nucleoside triphosphate hydrolases"/>
    <property type="match status" value="1"/>
</dbReference>
<keyword evidence="2" id="KW-0547">Nucleotide-binding</keyword>
<dbReference type="GO" id="GO:0019205">
    <property type="term" value="F:nucleobase-containing compound kinase activity"/>
    <property type="evidence" value="ECO:0007669"/>
    <property type="project" value="InterPro"/>
</dbReference>
<sequence length="316" mass="36743">QNIPTISINASSKPKRVRHQLLNNVQPLLTNRESLFQKCQPITCPQAHKLLSSSYKYYSAFGFWDPVQLYNERDIIHPQLWPFDHSYPLIFNHFIYFFESKENRSTFMLNPLKYIHQPKPTPSLPIRLAVIGPPKSGKTTAEMFAKKYGLARLSIGCALRMMLETHEHTDLGVQIKNHLNQGQVVPDELAIQALEIVLMCSVYNAQYVLDGFPVTIKQAQFMASRNIIPMVVAELKLDTLEVLKRGLTDNSAEILHIRNSCFKQEAKFVRQYFQQQCKNWIQLDGMKSKWWIWKNILKEVSKCVKNIHNYLQRTHS</sequence>
<dbReference type="InterPro" id="IPR027417">
    <property type="entry name" value="P-loop_NTPase"/>
</dbReference>
<dbReference type="Pfam" id="PF00406">
    <property type="entry name" value="ADK"/>
    <property type="match status" value="1"/>
</dbReference>
<evidence type="ECO:0000313" key="5">
    <source>
        <dbReference type="Proteomes" id="UP000261520"/>
    </source>
</evidence>
<proteinExistence type="predicted"/>
<evidence type="ECO:0000256" key="2">
    <source>
        <dbReference type="ARBA" id="ARBA00022741"/>
    </source>
</evidence>
<keyword evidence="5" id="KW-1185">Reference proteome</keyword>
<organism evidence="4 5">
    <name type="scientific">Periophthalmus magnuspinnatus</name>
    <dbReference type="NCBI Taxonomy" id="409849"/>
    <lineage>
        <taxon>Eukaryota</taxon>
        <taxon>Metazoa</taxon>
        <taxon>Chordata</taxon>
        <taxon>Craniata</taxon>
        <taxon>Vertebrata</taxon>
        <taxon>Euteleostomi</taxon>
        <taxon>Actinopterygii</taxon>
        <taxon>Neopterygii</taxon>
        <taxon>Teleostei</taxon>
        <taxon>Neoteleostei</taxon>
        <taxon>Acanthomorphata</taxon>
        <taxon>Gobiaria</taxon>
        <taxon>Gobiiformes</taxon>
        <taxon>Gobioidei</taxon>
        <taxon>Gobiidae</taxon>
        <taxon>Oxudercinae</taxon>
        <taxon>Periophthalmus</taxon>
    </lineage>
</organism>
<dbReference type="Gene3D" id="3.40.50.300">
    <property type="entry name" value="P-loop containing nucleotide triphosphate hydrolases"/>
    <property type="match status" value="1"/>
</dbReference>
<accession>A0A3B4A1A6</accession>
<dbReference type="InterPro" id="IPR000850">
    <property type="entry name" value="Adenylat/UMP-CMP_kin"/>
</dbReference>
<evidence type="ECO:0000256" key="3">
    <source>
        <dbReference type="ARBA" id="ARBA00022777"/>
    </source>
</evidence>
<dbReference type="PANTHER" id="PTHR23359">
    <property type="entry name" value="NUCLEOTIDE KINASE"/>
    <property type="match status" value="1"/>
</dbReference>
<keyword evidence="3" id="KW-0418">Kinase</keyword>